<dbReference type="InterPro" id="IPR032627">
    <property type="entry name" value="DUF4876"/>
</dbReference>
<gene>
    <name evidence="1" type="ORF">MKQ68_05915</name>
</gene>
<keyword evidence="2" id="KW-1185">Reference proteome</keyword>
<organism evidence="1 2">
    <name type="scientific">Chitinophaga horti</name>
    <dbReference type="NCBI Taxonomy" id="2920382"/>
    <lineage>
        <taxon>Bacteria</taxon>
        <taxon>Pseudomonadati</taxon>
        <taxon>Bacteroidota</taxon>
        <taxon>Chitinophagia</taxon>
        <taxon>Chitinophagales</taxon>
        <taxon>Chitinophagaceae</taxon>
        <taxon>Chitinophaga</taxon>
    </lineage>
</organism>
<protein>
    <submittedName>
        <fullName evidence="1">DUF4876 domain-containing protein</fullName>
    </submittedName>
</protein>
<evidence type="ECO:0000313" key="1">
    <source>
        <dbReference type="EMBL" id="UYQ94627.1"/>
    </source>
</evidence>
<name>A0ABY6J7S3_9BACT</name>
<evidence type="ECO:0000313" key="2">
    <source>
        <dbReference type="Proteomes" id="UP001162741"/>
    </source>
</evidence>
<dbReference type="Pfam" id="PF16215">
    <property type="entry name" value="DUF4876"/>
    <property type="match status" value="1"/>
</dbReference>
<accession>A0ABY6J7S3</accession>
<reference evidence="1" key="1">
    <citation type="submission" date="2022-10" db="EMBL/GenBank/DDBJ databases">
        <title>Chitinophaga sp. nov., isolated from soil.</title>
        <authorList>
            <person name="Jeon C.O."/>
        </authorList>
    </citation>
    <scope>NUCLEOTIDE SEQUENCE</scope>
    <source>
        <strain evidence="1">R8</strain>
    </source>
</reference>
<dbReference type="Proteomes" id="UP001162741">
    <property type="component" value="Chromosome"/>
</dbReference>
<sequence>MKRLIWILMLLPTVLGACYKRELPDVKPADVKLNIQYEDEYSFLSTAGAKVTVYNTVTGRSYTQIADSTGKLSFSEIPSGYYDFSATIAYAPAVFTALTGIAAEDTVNFSFSATRQTVNAGSVNDLNMPLATGRVGDLVLKQIFYAGSNTSTASGFRDQFVEIYNNSGDTINVKGLCFAQLEGNRSAGMSSTNVFQADGQYDWQRSYGMPDNIDANRNYVYCKTVYQVPPEADKFLPPGQSIVIAQNAQNHKAPYVANDGKTISPARPDLTVDLSGADYETFLGLGLASDLDNPAVPNMKVISYFGTDMILDNPGRDGFAIFFHDDVASLPAYAVPRADGQAPSASVRLNIQVPVAAIVDAVEVQHATVSSRFPKKLRAAQDAGYGFVPGGQYSSQALIRKTLRTVNGRIVVQDSNNSTNDFDIISPATPRAFK</sequence>
<dbReference type="PROSITE" id="PS51257">
    <property type="entry name" value="PROKAR_LIPOPROTEIN"/>
    <property type="match status" value="1"/>
</dbReference>
<dbReference type="RefSeq" id="WP_264282496.1">
    <property type="nucleotide sequence ID" value="NZ_CP107006.1"/>
</dbReference>
<dbReference type="EMBL" id="CP107006">
    <property type="protein sequence ID" value="UYQ94627.1"/>
    <property type="molecule type" value="Genomic_DNA"/>
</dbReference>
<proteinExistence type="predicted"/>